<dbReference type="InterPro" id="IPR025326">
    <property type="entry name" value="DUF4232"/>
</dbReference>
<protein>
    <submittedName>
        <fullName evidence="3">DUF4232 domain-containing protein</fullName>
    </submittedName>
</protein>
<dbReference type="EMBL" id="JAVRET010000064">
    <property type="protein sequence ID" value="MDT0411955.1"/>
    <property type="molecule type" value="Genomic_DNA"/>
</dbReference>
<dbReference type="Proteomes" id="UP001183610">
    <property type="component" value="Unassembled WGS sequence"/>
</dbReference>
<evidence type="ECO:0000259" key="2">
    <source>
        <dbReference type="Pfam" id="PF14016"/>
    </source>
</evidence>
<keyword evidence="1" id="KW-0732">Signal</keyword>
<organism evidence="3 4">
    <name type="scientific">Streptomyces evansiae</name>
    <dbReference type="NCBI Taxonomy" id="3075535"/>
    <lineage>
        <taxon>Bacteria</taxon>
        <taxon>Bacillati</taxon>
        <taxon>Actinomycetota</taxon>
        <taxon>Actinomycetes</taxon>
        <taxon>Kitasatosporales</taxon>
        <taxon>Streptomycetaceae</taxon>
        <taxon>Streptomyces</taxon>
    </lineage>
</organism>
<feature type="domain" description="DUF4232" evidence="2">
    <location>
        <begin position="30"/>
        <end position="154"/>
    </location>
</feature>
<keyword evidence="4" id="KW-1185">Reference proteome</keyword>
<dbReference type="Pfam" id="PF14016">
    <property type="entry name" value="DUF4232"/>
    <property type="match status" value="1"/>
</dbReference>
<feature type="chain" id="PRO_5045213177" evidence="1">
    <location>
        <begin position="19"/>
        <end position="163"/>
    </location>
</feature>
<evidence type="ECO:0000313" key="3">
    <source>
        <dbReference type="EMBL" id="MDT0411955.1"/>
    </source>
</evidence>
<gene>
    <name evidence="3" type="ORF">RM698_23265</name>
</gene>
<evidence type="ECO:0000256" key="1">
    <source>
        <dbReference type="SAM" id="SignalP"/>
    </source>
</evidence>
<name>A0ABU2R5P0_9ACTN</name>
<comment type="caution">
    <text evidence="3">The sequence shown here is derived from an EMBL/GenBank/DDBJ whole genome shotgun (WGS) entry which is preliminary data.</text>
</comment>
<proteinExistence type="predicted"/>
<evidence type="ECO:0000313" key="4">
    <source>
        <dbReference type="Proteomes" id="UP001183610"/>
    </source>
</evidence>
<accession>A0ABU2R5P0</accession>
<feature type="signal peptide" evidence="1">
    <location>
        <begin position="1"/>
        <end position="18"/>
    </location>
</feature>
<dbReference type="RefSeq" id="WP_010267310.1">
    <property type="nucleotide sequence ID" value="NZ_JAVRET010000064.1"/>
</dbReference>
<reference evidence="4" key="1">
    <citation type="submission" date="2023-07" db="EMBL/GenBank/DDBJ databases">
        <title>30 novel species of actinomycetes from the DSMZ collection.</title>
        <authorList>
            <person name="Nouioui I."/>
        </authorList>
    </citation>
    <scope>NUCLEOTIDE SEQUENCE [LARGE SCALE GENOMIC DNA]</scope>
    <source>
        <strain evidence="4">DSM 41979</strain>
    </source>
</reference>
<sequence>MRRRLAPLALLAAPAAQAAPVPKPPAVKACSTAATSLAVDRVRRPVNHLLLTLTNDGKRPCYAYGAPTVVFDDEPAVTGILQDSVPQAVVTLEPGDSAYAAIGLSSPGGPRGRTVHHVSSWLANRKLQAVGDPATLALPKPTHVDDSAFVTYWQSTPDLALTW</sequence>